<evidence type="ECO:0000259" key="2">
    <source>
        <dbReference type="SMART" id="SM00245"/>
    </source>
</evidence>
<dbReference type="Gene3D" id="3.90.226.10">
    <property type="entry name" value="2-enoyl-CoA Hydratase, Chain A, domain 1"/>
    <property type="match status" value="1"/>
</dbReference>
<evidence type="ECO:0000313" key="3">
    <source>
        <dbReference type="EMBL" id="MBB3118700.1"/>
    </source>
</evidence>
<proteinExistence type="predicted"/>
<dbReference type="GO" id="GO:0004175">
    <property type="term" value="F:endopeptidase activity"/>
    <property type="evidence" value="ECO:0007669"/>
    <property type="project" value="TreeGrafter"/>
</dbReference>
<dbReference type="GO" id="GO:0030288">
    <property type="term" value="C:outer membrane-bounded periplasmic space"/>
    <property type="evidence" value="ECO:0007669"/>
    <property type="project" value="TreeGrafter"/>
</dbReference>
<dbReference type="Proteomes" id="UP000541535">
    <property type="component" value="Unassembled WGS sequence"/>
</dbReference>
<dbReference type="InterPro" id="IPR029045">
    <property type="entry name" value="ClpP/crotonase-like_dom_sf"/>
</dbReference>
<keyword evidence="3" id="KW-0378">Hydrolase</keyword>
<evidence type="ECO:0000256" key="1">
    <source>
        <dbReference type="SAM" id="SignalP"/>
    </source>
</evidence>
<dbReference type="RefSeq" id="WP_183440608.1">
    <property type="nucleotide sequence ID" value="NZ_JACHXD010000004.1"/>
</dbReference>
<dbReference type="Gene3D" id="3.30.750.44">
    <property type="match status" value="1"/>
</dbReference>
<sequence length="572" mass="62732">MSLHPANLALRLSITLCLALPALAADQSQFPITSSAQLSEMRSASAHLRGPNASTADLQESARQLDTGLAWLDANRERMNGAPALLNERINLQLARAGVLARLGRKDEALAALEETQTLLWLPQLRRALRENPDFASLRDEPRFQAVLATSRAPERAMQTKALTTIYKDELSIEERVAGLSLFWAEARHGFAHFDNVPALNWDQVYMDYLRKVIAARDTREYYRVMMQLAPLLRDGHTNIYPPRELTAEFFSTPPLDTALAEGKVHVRAVLSASLAERVRVGDEIVSIDGMPVKQYAEEKVAPFASYSTPQDRDARLYTHQLLAGAADQPVGLGLRGKDGVLREESVARSGWSDWKAPAPFSFRMLAGDVAYVELRTFENEEVVEAFLNALPKIIQAKALILDLRYNGGGNGGYGLRILSHLSSQPIPLAASYARIDSAVERTHHGNYFHWLPIGSGAPYHRPQKYPFTGPVAVLTGPQTYSAAEDMVLSFRAMRRGVTVGTATGGSTGQALNFALPGGGRARICVKRDLLPDGGKFVGLGIAPQVEVRSTLEDVRAGRDPVLERALQIVSQ</sequence>
<dbReference type="Pfam" id="PF03572">
    <property type="entry name" value="Peptidase_S41"/>
    <property type="match status" value="1"/>
</dbReference>
<organism evidence="3 4">
    <name type="scientific">Pseudoduganella violacea</name>
    <dbReference type="NCBI Taxonomy" id="1715466"/>
    <lineage>
        <taxon>Bacteria</taxon>
        <taxon>Pseudomonadati</taxon>
        <taxon>Pseudomonadota</taxon>
        <taxon>Betaproteobacteria</taxon>
        <taxon>Burkholderiales</taxon>
        <taxon>Oxalobacteraceae</taxon>
        <taxon>Telluria group</taxon>
        <taxon>Pseudoduganella</taxon>
    </lineage>
</organism>
<feature type="domain" description="Tail specific protease" evidence="2">
    <location>
        <begin position="340"/>
        <end position="549"/>
    </location>
</feature>
<gene>
    <name evidence="3" type="ORF">FHS03_001745</name>
</gene>
<keyword evidence="4" id="KW-1185">Reference proteome</keyword>
<dbReference type="AlphaFoldDB" id="A0A7W5FTC3"/>
<dbReference type="SMART" id="SM00245">
    <property type="entry name" value="TSPc"/>
    <property type="match status" value="1"/>
</dbReference>
<dbReference type="PANTHER" id="PTHR32060">
    <property type="entry name" value="TAIL-SPECIFIC PROTEASE"/>
    <property type="match status" value="1"/>
</dbReference>
<accession>A0A7W5FTC3</accession>
<dbReference type="SUPFAM" id="SSF52096">
    <property type="entry name" value="ClpP/crotonase"/>
    <property type="match status" value="1"/>
</dbReference>
<keyword evidence="1" id="KW-0732">Signal</keyword>
<dbReference type="PANTHER" id="PTHR32060:SF30">
    <property type="entry name" value="CARBOXY-TERMINAL PROCESSING PROTEASE CTPA"/>
    <property type="match status" value="1"/>
</dbReference>
<protein>
    <submittedName>
        <fullName evidence="3">C-terminal processing protease CtpA/Prc</fullName>
    </submittedName>
</protein>
<feature type="signal peptide" evidence="1">
    <location>
        <begin position="1"/>
        <end position="24"/>
    </location>
</feature>
<keyword evidence="3" id="KW-0645">Protease</keyword>
<dbReference type="EMBL" id="JACHXD010000004">
    <property type="protein sequence ID" value="MBB3118700.1"/>
    <property type="molecule type" value="Genomic_DNA"/>
</dbReference>
<reference evidence="3 4" key="1">
    <citation type="submission" date="2020-08" db="EMBL/GenBank/DDBJ databases">
        <title>Genomic Encyclopedia of Type Strains, Phase III (KMG-III): the genomes of soil and plant-associated and newly described type strains.</title>
        <authorList>
            <person name="Whitman W."/>
        </authorList>
    </citation>
    <scope>NUCLEOTIDE SEQUENCE [LARGE SCALE GENOMIC DNA]</scope>
    <source>
        <strain evidence="3 4">CECT 8897</strain>
    </source>
</reference>
<feature type="chain" id="PRO_5031080082" evidence="1">
    <location>
        <begin position="25"/>
        <end position="572"/>
    </location>
</feature>
<dbReference type="NCBIfam" id="NF047558">
    <property type="entry name" value="TPR_END_plus"/>
    <property type="match status" value="1"/>
</dbReference>
<dbReference type="GO" id="GO:0006508">
    <property type="term" value="P:proteolysis"/>
    <property type="evidence" value="ECO:0007669"/>
    <property type="project" value="UniProtKB-KW"/>
</dbReference>
<evidence type="ECO:0000313" key="4">
    <source>
        <dbReference type="Proteomes" id="UP000541535"/>
    </source>
</evidence>
<comment type="caution">
    <text evidence="3">The sequence shown here is derived from an EMBL/GenBank/DDBJ whole genome shotgun (WGS) entry which is preliminary data.</text>
</comment>
<dbReference type="GO" id="GO:0008236">
    <property type="term" value="F:serine-type peptidase activity"/>
    <property type="evidence" value="ECO:0007669"/>
    <property type="project" value="InterPro"/>
</dbReference>
<dbReference type="GO" id="GO:0007165">
    <property type="term" value="P:signal transduction"/>
    <property type="evidence" value="ECO:0007669"/>
    <property type="project" value="TreeGrafter"/>
</dbReference>
<dbReference type="InterPro" id="IPR005151">
    <property type="entry name" value="Tail-specific_protease"/>
</dbReference>
<name>A0A7W5FTC3_9BURK</name>